<comment type="caution">
    <text evidence="1">The sequence shown here is derived from an EMBL/GenBank/DDBJ whole genome shotgun (WGS) entry which is preliminary data.</text>
</comment>
<organism evidence="1">
    <name type="scientific">marine sediment metagenome</name>
    <dbReference type="NCBI Taxonomy" id="412755"/>
    <lineage>
        <taxon>unclassified sequences</taxon>
        <taxon>metagenomes</taxon>
        <taxon>ecological metagenomes</taxon>
    </lineage>
</organism>
<evidence type="ECO:0000313" key="1">
    <source>
        <dbReference type="EMBL" id="GAI55784.1"/>
    </source>
</evidence>
<feature type="non-terminal residue" evidence="1">
    <location>
        <position position="1"/>
    </location>
</feature>
<accession>X1RJP2</accession>
<sequence>NFYLGVDQTIVDSDVENMQALREICDDMDISLHQVIAYGETALYKQGDGLSLLPSSSAEITTFGEFSEGELEQILTLMEENANEINDFTEKIIKRYYLRGLRNRLVLGRAKPKPECVALGSHLRILPNGDVPICLYDS</sequence>
<gene>
    <name evidence="1" type="ORF">S06H3_63321</name>
</gene>
<reference evidence="1" key="1">
    <citation type="journal article" date="2014" name="Front. Microbiol.">
        <title>High frequency of phylogenetically diverse reductive dehalogenase-homologous genes in deep subseafloor sedimentary metagenomes.</title>
        <authorList>
            <person name="Kawai M."/>
            <person name="Futagami T."/>
            <person name="Toyoda A."/>
            <person name="Takaki Y."/>
            <person name="Nishi S."/>
            <person name="Hori S."/>
            <person name="Arai W."/>
            <person name="Tsubouchi T."/>
            <person name="Morono Y."/>
            <person name="Uchiyama I."/>
            <person name="Ito T."/>
            <person name="Fujiyama A."/>
            <person name="Inagaki F."/>
            <person name="Takami H."/>
        </authorList>
    </citation>
    <scope>NUCLEOTIDE SEQUENCE</scope>
    <source>
        <strain evidence="1">Expedition CK06-06</strain>
    </source>
</reference>
<name>X1RJP2_9ZZZZ</name>
<proteinExistence type="predicted"/>
<dbReference type="EMBL" id="BARV01041973">
    <property type="protein sequence ID" value="GAI55784.1"/>
    <property type="molecule type" value="Genomic_DNA"/>
</dbReference>
<dbReference type="AlphaFoldDB" id="X1RJP2"/>
<protein>
    <recommendedName>
        <fullName evidence="2">Radical SAM protein</fullName>
    </recommendedName>
</protein>
<evidence type="ECO:0008006" key="2">
    <source>
        <dbReference type="Google" id="ProtNLM"/>
    </source>
</evidence>
<feature type="non-terminal residue" evidence="1">
    <location>
        <position position="138"/>
    </location>
</feature>